<keyword evidence="4 5" id="KW-0472">Membrane</keyword>
<dbReference type="EMBL" id="LKBG01000276">
    <property type="protein sequence ID" value="KQB33801.1"/>
    <property type="molecule type" value="Genomic_DNA"/>
</dbReference>
<dbReference type="RefSeq" id="WP_048101796.1">
    <property type="nucleotide sequence ID" value="NZ_JBBYJF010000003.1"/>
</dbReference>
<feature type="transmembrane region" description="Helical" evidence="5">
    <location>
        <begin position="317"/>
        <end position="336"/>
    </location>
</feature>
<evidence type="ECO:0000313" key="7">
    <source>
        <dbReference type="EMBL" id="KQB33801.1"/>
    </source>
</evidence>
<evidence type="ECO:0000256" key="2">
    <source>
        <dbReference type="ARBA" id="ARBA00022692"/>
    </source>
</evidence>
<feature type="transmembrane region" description="Helical" evidence="5">
    <location>
        <begin position="48"/>
        <end position="73"/>
    </location>
</feature>
<dbReference type="InterPro" id="IPR036259">
    <property type="entry name" value="MFS_trans_sf"/>
</dbReference>
<dbReference type="SUPFAM" id="SSF103473">
    <property type="entry name" value="MFS general substrate transporter"/>
    <property type="match status" value="1"/>
</dbReference>
<feature type="transmembrane region" description="Helical" evidence="5">
    <location>
        <begin position="383"/>
        <end position="399"/>
    </location>
</feature>
<dbReference type="GO" id="GO:0005886">
    <property type="term" value="C:plasma membrane"/>
    <property type="evidence" value="ECO:0007669"/>
    <property type="project" value="TreeGrafter"/>
</dbReference>
<evidence type="ECO:0000259" key="6">
    <source>
        <dbReference type="PROSITE" id="PS50850"/>
    </source>
</evidence>
<feature type="domain" description="Major facilitator superfamily (MFS) profile" evidence="6">
    <location>
        <begin position="19"/>
        <end position="431"/>
    </location>
</feature>
<comment type="caution">
    <text evidence="7">The sequence shown here is derived from an EMBL/GenBank/DDBJ whole genome shotgun (WGS) entry which is preliminary data.</text>
</comment>
<feature type="transmembrane region" description="Helical" evidence="5">
    <location>
        <begin position="289"/>
        <end position="305"/>
    </location>
</feature>
<keyword evidence="8" id="KW-1185">Reference proteome</keyword>
<reference evidence="7 8" key="1">
    <citation type="submission" date="2015-09" db="EMBL/GenBank/DDBJ databases">
        <title>Heavy metals and arsenic resistance mechanisms in polyextremophilic archaea of the family Ferroplasmaceae.</title>
        <authorList>
            <person name="Bulaev A.G."/>
            <person name="Kanygina A.V."/>
        </authorList>
    </citation>
    <scope>NUCLEOTIDE SEQUENCE [LARGE SCALE GENOMIC DNA]</scope>
    <source>
        <strain evidence="7 8">VT</strain>
    </source>
</reference>
<evidence type="ECO:0000256" key="1">
    <source>
        <dbReference type="ARBA" id="ARBA00004141"/>
    </source>
</evidence>
<feature type="transmembrane region" description="Helical" evidence="5">
    <location>
        <begin position="342"/>
        <end position="363"/>
    </location>
</feature>
<feature type="transmembrane region" description="Helical" evidence="5">
    <location>
        <begin position="143"/>
        <end position="165"/>
    </location>
</feature>
<evidence type="ECO:0000256" key="4">
    <source>
        <dbReference type="ARBA" id="ARBA00023136"/>
    </source>
</evidence>
<evidence type="ECO:0000256" key="3">
    <source>
        <dbReference type="ARBA" id="ARBA00022989"/>
    </source>
</evidence>
<sequence length="441" mass="49059">MVANKEPIFKGMTKYKWFIFIVALLGWSMASMDLNLYSINLPLIMSTYHISIALTGIITALIFLGATIVVWIVGPFLDTYGRKSVWQYSLLTMAIFTGFTIFATTVVILIIIRVLSDGPSYIEFPTGITIANEEMPAKLRGSLYGWIQAGFPLGYFLATLIAITVVPRFPLDLGWKIAFLIGVVPILLVVIMRHWVKEPERSKIAIKARNLAKNGHLDEAKEITKKYQIDLSEAPKYPYKQLFTDPKLKKHTIYSTITELSHEFSTPALFFFTSTALVVYKHIPVEQSFYIILAGNGLAFFAYGLMGHLGQKITRKWASAIIGLVGGISVIFFALSSGLLETIIATLLFYPLVLAWNGTWWVYIAETYPTRVRGTADSWQVGLNDAAWILGSLAYGFVISAAGFLYTYLLIGALPVLLGAILVATKGIKVKPDEELEEIIV</sequence>
<dbReference type="Gene3D" id="1.20.1250.20">
    <property type="entry name" value="MFS general substrate transporter like domains"/>
    <property type="match status" value="1"/>
</dbReference>
<dbReference type="InterPro" id="IPR020846">
    <property type="entry name" value="MFS_dom"/>
</dbReference>
<evidence type="ECO:0000256" key="5">
    <source>
        <dbReference type="SAM" id="Phobius"/>
    </source>
</evidence>
<dbReference type="OrthoDB" id="117970at2157"/>
<keyword evidence="2 5" id="KW-0812">Transmembrane</keyword>
<dbReference type="CDD" id="cd17316">
    <property type="entry name" value="MFS_SV2_like"/>
    <property type="match status" value="1"/>
</dbReference>
<protein>
    <recommendedName>
        <fullName evidence="6">Major facilitator superfamily (MFS) profile domain-containing protein</fullName>
    </recommendedName>
</protein>
<dbReference type="InterPro" id="IPR011701">
    <property type="entry name" value="MFS"/>
</dbReference>
<dbReference type="GeneID" id="84222172"/>
<organism evidence="7 8">
    <name type="scientific">Acidiplasma aeolicum</name>
    <dbReference type="NCBI Taxonomy" id="507754"/>
    <lineage>
        <taxon>Archaea</taxon>
        <taxon>Methanobacteriati</taxon>
        <taxon>Thermoplasmatota</taxon>
        <taxon>Thermoplasmata</taxon>
        <taxon>Thermoplasmatales</taxon>
        <taxon>Ferroplasmaceae</taxon>
        <taxon>Acidiplasma</taxon>
    </lineage>
</organism>
<feature type="transmembrane region" description="Helical" evidence="5">
    <location>
        <begin position="177"/>
        <end position="196"/>
    </location>
</feature>
<evidence type="ECO:0000313" key="8">
    <source>
        <dbReference type="Proteomes" id="UP000050320"/>
    </source>
</evidence>
<dbReference type="AlphaFoldDB" id="A0A0Q0RFD5"/>
<dbReference type="Pfam" id="PF07690">
    <property type="entry name" value="MFS_1"/>
    <property type="match status" value="1"/>
</dbReference>
<dbReference type="GO" id="GO:0046943">
    <property type="term" value="F:carboxylic acid transmembrane transporter activity"/>
    <property type="evidence" value="ECO:0007669"/>
    <property type="project" value="TreeGrafter"/>
</dbReference>
<proteinExistence type="predicted"/>
<feature type="transmembrane region" description="Helical" evidence="5">
    <location>
        <begin position="17"/>
        <end position="36"/>
    </location>
</feature>
<dbReference type="PANTHER" id="PTHR23508">
    <property type="entry name" value="CARBOXYLIC ACID TRANSPORTER PROTEIN HOMOLOG"/>
    <property type="match status" value="1"/>
</dbReference>
<accession>A0A0Q0RFD5</accession>
<keyword evidence="3 5" id="KW-1133">Transmembrane helix</keyword>
<name>A0A0Q0RFD5_9ARCH</name>
<dbReference type="Proteomes" id="UP000050320">
    <property type="component" value="Unassembled WGS sequence"/>
</dbReference>
<comment type="subcellular location">
    <subcellularLocation>
        <location evidence="1">Membrane</location>
        <topology evidence="1">Multi-pass membrane protein</topology>
    </subcellularLocation>
</comment>
<dbReference type="PROSITE" id="PS50850">
    <property type="entry name" value="MFS"/>
    <property type="match status" value="1"/>
</dbReference>
<dbReference type="PANTHER" id="PTHR23508:SF10">
    <property type="entry name" value="CARBOXYLIC ACID TRANSPORTER PROTEIN HOMOLOG"/>
    <property type="match status" value="1"/>
</dbReference>
<feature type="transmembrane region" description="Helical" evidence="5">
    <location>
        <begin position="85"/>
        <end position="112"/>
    </location>
</feature>
<gene>
    <name evidence="7" type="ORF">AOG54_06480</name>
</gene>